<organism evidence="8 9">
    <name type="scientific">Geoglobus acetivorans</name>
    <dbReference type="NCBI Taxonomy" id="565033"/>
    <lineage>
        <taxon>Archaea</taxon>
        <taxon>Methanobacteriati</taxon>
        <taxon>Methanobacteriota</taxon>
        <taxon>Archaeoglobi</taxon>
        <taxon>Archaeoglobales</taxon>
        <taxon>Archaeoglobaceae</taxon>
        <taxon>Geoglobus</taxon>
    </lineage>
</organism>
<keyword evidence="5" id="KW-0408">Iron</keyword>
<evidence type="ECO:0000259" key="7">
    <source>
        <dbReference type="PROSITE" id="PS51379"/>
    </source>
</evidence>
<dbReference type="RefSeq" id="WP_193806618.1">
    <property type="nucleotide sequence ID" value="NZ_CP087714.1"/>
</dbReference>
<dbReference type="InterPro" id="IPR017896">
    <property type="entry name" value="4Fe4S_Fe-S-bd"/>
</dbReference>
<dbReference type="Pfam" id="PF02754">
    <property type="entry name" value="CCG"/>
    <property type="match status" value="2"/>
</dbReference>
<evidence type="ECO:0000313" key="8">
    <source>
        <dbReference type="EMBL" id="XAT63998.1"/>
    </source>
</evidence>
<dbReference type="Pfam" id="PF13183">
    <property type="entry name" value="Fer4_8"/>
    <property type="match status" value="1"/>
</dbReference>
<feature type="domain" description="4Fe-4S ferredoxin-type" evidence="7">
    <location>
        <begin position="56"/>
        <end position="84"/>
    </location>
</feature>
<name>A0ABZ3H350_GEOAI</name>
<dbReference type="InterPro" id="IPR004017">
    <property type="entry name" value="Cys_rich_dom"/>
</dbReference>
<dbReference type="Gene3D" id="1.10.1060.10">
    <property type="entry name" value="Alpha-helical ferredoxin"/>
    <property type="match status" value="1"/>
</dbReference>
<keyword evidence="4" id="KW-0560">Oxidoreductase</keyword>
<dbReference type="PROSITE" id="PS51379">
    <property type="entry name" value="4FE4S_FER_2"/>
    <property type="match status" value="1"/>
</dbReference>
<evidence type="ECO:0000313" key="9">
    <source>
        <dbReference type="Proteomes" id="UP001492541"/>
    </source>
</evidence>
<evidence type="ECO:0000256" key="2">
    <source>
        <dbReference type="ARBA" id="ARBA00022485"/>
    </source>
</evidence>
<reference evidence="8 9" key="1">
    <citation type="submission" date="2021-11" db="EMBL/GenBank/DDBJ databases">
        <title>Whole genome of Geoglobus acetivorans.</title>
        <authorList>
            <person name="Liu D."/>
        </authorList>
    </citation>
    <scope>NUCLEOTIDE SEQUENCE [LARGE SCALE GENOMIC DNA]</scope>
    <source>
        <strain evidence="8 9">SBH6</strain>
    </source>
</reference>
<gene>
    <name evidence="8" type="ORF">LPQ35_01135</name>
</gene>
<dbReference type="InterPro" id="IPR051460">
    <property type="entry name" value="HdrC_iron-sulfur_subunit"/>
</dbReference>
<dbReference type="EMBL" id="CP087714">
    <property type="protein sequence ID" value="XAT63998.1"/>
    <property type="molecule type" value="Genomic_DNA"/>
</dbReference>
<dbReference type="InterPro" id="IPR009051">
    <property type="entry name" value="Helical_ferredxn"/>
</dbReference>
<dbReference type="GeneID" id="90448245"/>
<keyword evidence="2" id="KW-0004">4Fe-4S</keyword>
<accession>A0ABZ3H350</accession>
<evidence type="ECO:0000256" key="5">
    <source>
        <dbReference type="ARBA" id="ARBA00023004"/>
    </source>
</evidence>
<keyword evidence="6" id="KW-0411">Iron-sulfur</keyword>
<keyword evidence="9" id="KW-1185">Reference proteome</keyword>
<dbReference type="Proteomes" id="UP001492541">
    <property type="component" value="Chromosome"/>
</dbReference>
<evidence type="ECO:0000256" key="3">
    <source>
        <dbReference type="ARBA" id="ARBA00022723"/>
    </source>
</evidence>
<dbReference type="PANTHER" id="PTHR43255">
    <property type="entry name" value="IRON-SULFUR-BINDING OXIDOREDUCTASE FADF-RELATED-RELATED"/>
    <property type="match status" value="1"/>
</dbReference>
<evidence type="ECO:0000256" key="6">
    <source>
        <dbReference type="ARBA" id="ARBA00023014"/>
    </source>
</evidence>
<sequence>MKITSRLIEDEAFVCVQCHYCRVCPAYQAIKWESVSPRGRIYLLRGVLKGEIEPDSTAVEDFYRCTTCGACETVCQTSIPLVDVLEMARAEFVEAGKAPLPVHKKLRDVAEKNWNPYGEERGERAKWASKYSFKGKSDTIYFAGCTASYRMHELAENTVEFLLKMNIDFTYAGEDEYCCGSPFLRTGQRDIAYEFFRKNYEEWKKRGVKRILATCSGCYRTLKRDYPKIAEELGYEWDFEVMHTSQLIHDLLMAGKIVFEKKGEKITYHDPCHLGRHMGVYEVPRLVLREMGLEIAEMEHNRENALCCGAGGGVKSQFKDLANDIGERRIEEALETGAEYIVSCCPFCKLHLNQAGEGRIVVVDLVELANKRTKSLNNGVEKEKEQQTRRS</sequence>
<comment type="similarity">
    <text evidence="1">Belongs to the HdrC family.</text>
</comment>
<evidence type="ECO:0000256" key="1">
    <source>
        <dbReference type="ARBA" id="ARBA00007097"/>
    </source>
</evidence>
<evidence type="ECO:0000256" key="4">
    <source>
        <dbReference type="ARBA" id="ARBA00023002"/>
    </source>
</evidence>
<dbReference type="PANTHER" id="PTHR43255:SF1">
    <property type="entry name" value="IRON-SULFUR-BINDING OXIDOREDUCTASE FADF-RELATED"/>
    <property type="match status" value="1"/>
</dbReference>
<keyword evidence="3" id="KW-0479">Metal-binding</keyword>
<protein>
    <submittedName>
        <fullName evidence="8">(Fe-S)-binding protein</fullName>
    </submittedName>
</protein>
<dbReference type="SUPFAM" id="SSF46548">
    <property type="entry name" value="alpha-helical ferredoxin"/>
    <property type="match status" value="1"/>
</dbReference>
<proteinExistence type="inferred from homology"/>